<comment type="function">
    <text evidence="9">Converts cobyric acid to cobinamide by the addition of aminopropanol on the F carboxylic group.</text>
</comment>
<comment type="caution">
    <text evidence="9">Lacks conserved residue(s) required for the propagation of feature annotation.</text>
</comment>
<evidence type="ECO:0000256" key="4">
    <source>
        <dbReference type="ARBA" id="ARBA00022475"/>
    </source>
</evidence>
<dbReference type="NCBIfam" id="TIGR00380">
    <property type="entry name" value="cobal_cbiB"/>
    <property type="match status" value="1"/>
</dbReference>
<dbReference type="GO" id="GO:0048472">
    <property type="term" value="F:threonine-phosphate decarboxylase activity"/>
    <property type="evidence" value="ECO:0007669"/>
    <property type="project" value="InterPro"/>
</dbReference>
<dbReference type="InterPro" id="IPR004485">
    <property type="entry name" value="Cobalamin_biosynth_CobD/CbiB"/>
</dbReference>
<keyword evidence="10" id="KW-0436">Ligase</keyword>
<name>A0AAJ1WK64_9BACI</name>
<comment type="similarity">
    <text evidence="3 9">Belongs to the CobD/CbiB family.</text>
</comment>
<comment type="pathway">
    <text evidence="2 9">Cofactor biosynthesis; adenosylcobalamin biosynthesis.</text>
</comment>
<feature type="transmembrane region" description="Helical" evidence="9">
    <location>
        <begin position="301"/>
        <end position="321"/>
    </location>
</feature>
<dbReference type="GO" id="GO:0016874">
    <property type="term" value="F:ligase activity"/>
    <property type="evidence" value="ECO:0007669"/>
    <property type="project" value="UniProtKB-KW"/>
</dbReference>
<accession>A0AAJ1WK64</accession>
<evidence type="ECO:0000256" key="7">
    <source>
        <dbReference type="ARBA" id="ARBA00022989"/>
    </source>
</evidence>
<dbReference type="PANTHER" id="PTHR34308:SF1">
    <property type="entry name" value="COBALAMIN BIOSYNTHESIS PROTEIN CBIB"/>
    <property type="match status" value="1"/>
</dbReference>
<evidence type="ECO:0000256" key="8">
    <source>
        <dbReference type="ARBA" id="ARBA00023136"/>
    </source>
</evidence>
<evidence type="ECO:0000256" key="1">
    <source>
        <dbReference type="ARBA" id="ARBA00004651"/>
    </source>
</evidence>
<evidence type="ECO:0000256" key="6">
    <source>
        <dbReference type="ARBA" id="ARBA00022692"/>
    </source>
</evidence>
<dbReference type="AlphaFoldDB" id="A0AAJ1WK64"/>
<dbReference type="HAMAP" id="MF_00024">
    <property type="entry name" value="CobD_CbiB"/>
    <property type="match status" value="1"/>
</dbReference>
<reference evidence="10" key="1">
    <citation type="submission" date="2023-07" db="EMBL/GenBank/DDBJ databases">
        <title>Genomic Encyclopedia of Type Strains, Phase IV (KMG-IV): sequencing the most valuable type-strain genomes for metagenomic binning, comparative biology and taxonomic classification.</title>
        <authorList>
            <person name="Goeker M."/>
        </authorList>
    </citation>
    <scope>NUCLEOTIDE SEQUENCE</scope>
    <source>
        <strain evidence="10">DSM 23947</strain>
    </source>
</reference>
<protein>
    <recommendedName>
        <fullName evidence="9">Cobalamin biosynthesis protein CobD</fullName>
    </recommendedName>
</protein>
<dbReference type="Proteomes" id="UP001237207">
    <property type="component" value="Unassembled WGS sequence"/>
</dbReference>
<dbReference type="GO" id="GO:0015420">
    <property type="term" value="F:ABC-type vitamin B12 transporter activity"/>
    <property type="evidence" value="ECO:0007669"/>
    <property type="project" value="UniProtKB-UniRule"/>
</dbReference>
<keyword evidence="8 9" id="KW-0472">Membrane</keyword>
<evidence type="ECO:0000256" key="2">
    <source>
        <dbReference type="ARBA" id="ARBA00004953"/>
    </source>
</evidence>
<dbReference type="GO" id="GO:0005886">
    <property type="term" value="C:plasma membrane"/>
    <property type="evidence" value="ECO:0007669"/>
    <property type="project" value="UniProtKB-SubCell"/>
</dbReference>
<evidence type="ECO:0000313" key="10">
    <source>
        <dbReference type="EMBL" id="MDQ0216420.1"/>
    </source>
</evidence>
<evidence type="ECO:0000256" key="3">
    <source>
        <dbReference type="ARBA" id="ARBA00006263"/>
    </source>
</evidence>
<comment type="caution">
    <text evidence="10">The sequence shown here is derived from an EMBL/GenBank/DDBJ whole genome shotgun (WGS) entry which is preliminary data.</text>
</comment>
<evidence type="ECO:0000313" key="11">
    <source>
        <dbReference type="Proteomes" id="UP001237207"/>
    </source>
</evidence>
<sequence length="322" mass="36231">MIFQHLIAITLAFCIDSIIGDPPNWPHPVRWIGSLISFFEKRWNKGKNRKAKGVAMLISILLIVGGISFLLIFMSYQIHTLVGIIIEAIIISTTIARKSLKQAAIQVYDPLIQKDFEEARLKLSYIVGRDTDQLDEDEITRGTVETVAENTSDGITAPLFWAFIGGGTLAMVYRAINTCDSMVGYKNERFSDFGWASAKWDDVVNWIPSRMTSLMMIWTKKPVTFSRKKVWQIVLRDAKQHPSPNSGWCEAPVAAMLGIQLGGTNTYRGIVSHRAKMGDPIFKQTAQHIQLTVQIMGRTTILFLITLWILGGILIEMANTWL</sequence>
<dbReference type="GO" id="GO:0009236">
    <property type="term" value="P:cobalamin biosynthetic process"/>
    <property type="evidence" value="ECO:0007669"/>
    <property type="project" value="UniProtKB-UniRule"/>
</dbReference>
<gene>
    <name evidence="9" type="primary">cobD</name>
    <name evidence="10" type="ORF">J2S13_002879</name>
</gene>
<dbReference type="RefSeq" id="WP_307258454.1">
    <property type="nucleotide sequence ID" value="NZ_JAUSUC010000048.1"/>
</dbReference>
<proteinExistence type="inferred from homology"/>
<comment type="subcellular location">
    <subcellularLocation>
        <location evidence="1 9">Cell membrane</location>
        <topology evidence="1 9">Multi-pass membrane protein</topology>
    </subcellularLocation>
</comment>
<keyword evidence="5 9" id="KW-0169">Cobalamin biosynthesis</keyword>
<keyword evidence="6 9" id="KW-0812">Transmembrane</keyword>
<organism evidence="10 11">
    <name type="scientific">Oikeobacillus pervagus</name>
    <dbReference type="NCBI Taxonomy" id="1325931"/>
    <lineage>
        <taxon>Bacteria</taxon>
        <taxon>Bacillati</taxon>
        <taxon>Bacillota</taxon>
        <taxon>Bacilli</taxon>
        <taxon>Bacillales</taxon>
        <taxon>Bacillaceae</taxon>
        <taxon>Oikeobacillus</taxon>
    </lineage>
</organism>
<dbReference type="PANTHER" id="PTHR34308">
    <property type="entry name" value="COBALAMIN BIOSYNTHESIS PROTEIN CBIB"/>
    <property type="match status" value="1"/>
</dbReference>
<keyword evidence="11" id="KW-1185">Reference proteome</keyword>
<evidence type="ECO:0000256" key="9">
    <source>
        <dbReference type="HAMAP-Rule" id="MF_00024"/>
    </source>
</evidence>
<keyword evidence="7 9" id="KW-1133">Transmembrane helix</keyword>
<keyword evidence="4 9" id="KW-1003">Cell membrane</keyword>
<dbReference type="Pfam" id="PF03186">
    <property type="entry name" value="CobD_Cbib"/>
    <property type="match status" value="1"/>
</dbReference>
<evidence type="ECO:0000256" key="5">
    <source>
        <dbReference type="ARBA" id="ARBA00022573"/>
    </source>
</evidence>
<dbReference type="EMBL" id="JAUSUC010000048">
    <property type="protein sequence ID" value="MDQ0216420.1"/>
    <property type="molecule type" value="Genomic_DNA"/>
</dbReference>
<feature type="transmembrane region" description="Helical" evidence="9">
    <location>
        <begin position="51"/>
        <end position="72"/>
    </location>
</feature>